<dbReference type="GeneID" id="35872903"/>
<dbReference type="OrthoDB" id="5917553at2"/>
<evidence type="ECO:0000313" key="1">
    <source>
        <dbReference type="EMBL" id="SFO82664.1"/>
    </source>
</evidence>
<proteinExistence type="predicted"/>
<gene>
    <name evidence="1" type="ORF">SAMN03084138_00575</name>
</gene>
<dbReference type="AlphaFoldDB" id="A0A1I5KC75"/>
<dbReference type="EMBL" id="FOWR01000003">
    <property type="protein sequence ID" value="SFO82664.1"/>
    <property type="molecule type" value="Genomic_DNA"/>
</dbReference>
<dbReference type="SUPFAM" id="SSF110849">
    <property type="entry name" value="ParB/Sulfiredoxin"/>
    <property type="match status" value="1"/>
</dbReference>
<name>A0A1I5KC75_9GAMM</name>
<dbReference type="InterPro" id="IPR036086">
    <property type="entry name" value="ParB/Sulfiredoxin_sf"/>
</dbReference>
<accession>A0A1I5KC75</accession>
<dbReference type="RefSeq" id="WP_017012376.1">
    <property type="nucleotide sequence ID" value="NZ_FOWR01000003.1"/>
</dbReference>
<sequence length="87" mass="9704">MQVMPISDIVKLDLHWVRGEDARFAAIMKSLKRGEAINEAIKLIQCACGKTYILQDGGHRITAAHKLFLKTGKDTLIPVDIFQSDIP</sequence>
<evidence type="ECO:0000313" key="2">
    <source>
        <dbReference type="Proteomes" id="UP000182692"/>
    </source>
</evidence>
<dbReference type="Proteomes" id="UP000182692">
    <property type="component" value="Unassembled WGS sequence"/>
</dbReference>
<protein>
    <recommendedName>
        <fullName evidence="3">ParB-like nuclease domain-containing protein</fullName>
    </recommendedName>
</protein>
<reference evidence="1 2" key="1">
    <citation type="submission" date="2016-10" db="EMBL/GenBank/DDBJ databases">
        <authorList>
            <person name="de Groot N.N."/>
        </authorList>
    </citation>
    <scope>NUCLEOTIDE SEQUENCE [LARGE SCALE GENOMIC DNA]</scope>
    <source>
        <strain evidence="1 2">DSM 15893</strain>
    </source>
</reference>
<organism evidence="1 2">
    <name type="scientific">Enterovibrio norvegicus DSM 15893</name>
    <dbReference type="NCBI Taxonomy" id="1121869"/>
    <lineage>
        <taxon>Bacteria</taxon>
        <taxon>Pseudomonadati</taxon>
        <taxon>Pseudomonadota</taxon>
        <taxon>Gammaproteobacteria</taxon>
        <taxon>Vibrionales</taxon>
        <taxon>Vibrionaceae</taxon>
        <taxon>Enterovibrio</taxon>
    </lineage>
</organism>
<evidence type="ECO:0008006" key="3">
    <source>
        <dbReference type="Google" id="ProtNLM"/>
    </source>
</evidence>
<dbReference type="STRING" id="1121869.SAMN03084138_00575"/>